<dbReference type="GO" id="GO:0006357">
    <property type="term" value="P:regulation of transcription by RNA polymerase II"/>
    <property type="evidence" value="ECO:0007669"/>
    <property type="project" value="TreeGrafter"/>
</dbReference>
<feature type="domain" description="DIRP" evidence="3">
    <location>
        <begin position="41"/>
        <end position="165"/>
    </location>
</feature>
<reference evidence="5" key="1">
    <citation type="submission" date="2022-11" db="UniProtKB">
        <authorList>
            <consortium name="WormBaseParasite"/>
        </authorList>
    </citation>
    <scope>IDENTIFICATION</scope>
</reference>
<evidence type="ECO:0000259" key="3">
    <source>
        <dbReference type="SMART" id="SM01135"/>
    </source>
</evidence>
<dbReference type="InterPro" id="IPR010561">
    <property type="entry name" value="LIN-9/ALY1"/>
</dbReference>
<dbReference type="GO" id="GO:0051726">
    <property type="term" value="P:regulation of cell cycle"/>
    <property type="evidence" value="ECO:0007669"/>
    <property type="project" value="TreeGrafter"/>
</dbReference>
<proteinExistence type="predicted"/>
<accession>A0A914LQF9</accession>
<dbReference type="AlphaFoldDB" id="A0A914LQF9"/>
<comment type="subcellular location">
    <subcellularLocation>
        <location evidence="1">Nucleus</location>
    </subcellularLocation>
</comment>
<dbReference type="SMART" id="SM01135">
    <property type="entry name" value="DIRP"/>
    <property type="match status" value="1"/>
</dbReference>
<dbReference type="PANTHER" id="PTHR21689">
    <property type="entry name" value="LIN-9"/>
    <property type="match status" value="1"/>
</dbReference>
<organism evidence="4 5">
    <name type="scientific">Meloidogyne incognita</name>
    <name type="common">Southern root-knot nematode worm</name>
    <name type="synonym">Oxyuris incognita</name>
    <dbReference type="NCBI Taxonomy" id="6306"/>
    <lineage>
        <taxon>Eukaryota</taxon>
        <taxon>Metazoa</taxon>
        <taxon>Ecdysozoa</taxon>
        <taxon>Nematoda</taxon>
        <taxon>Chromadorea</taxon>
        <taxon>Rhabditida</taxon>
        <taxon>Tylenchina</taxon>
        <taxon>Tylenchomorpha</taxon>
        <taxon>Tylenchoidea</taxon>
        <taxon>Meloidogynidae</taxon>
        <taxon>Meloidogyninae</taxon>
        <taxon>Meloidogyne</taxon>
        <taxon>Meloidogyne incognita group</taxon>
    </lineage>
</organism>
<keyword evidence="4" id="KW-1185">Reference proteome</keyword>
<evidence type="ECO:0000256" key="2">
    <source>
        <dbReference type="ARBA" id="ARBA00023242"/>
    </source>
</evidence>
<protein>
    <submittedName>
        <fullName evidence="5">DIRP domain-containing protein</fullName>
    </submittedName>
</protein>
<dbReference type="GO" id="GO:0003677">
    <property type="term" value="F:DNA binding"/>
    <property type="evidence" value="ECO:0007669"/>
    <property type="project" value="TreeGrafter"/>
</dbReference>
<evidence type="ECO:0000313" key="4">
    <source>
        <dbReference type="Proteomes" id="UP000887563"/>
    </source>
</evidence>
<dbReference type="GO" id="GO:0017053">
    <property type="term" value="C:transcription repressor complex"/>
    <property type="evidence" value="ECO:0007669"/>
    <property type="project" value="InterPro"/>
</dbReference>
<dbReference type="Pfam" id="PF06584">
    <property type="entry name" value="DIRP"/>
    <property type="match status" value="1"/>
</dbReference>
<dbReference type="Proteomes" id="UP000887563">
    <property type="component" value="Unplaced"/>
</dbReference>
<sequence length="200" mass="23186">MILNSLSACHRLKQCYGILRYPYLNVLKLPKARRFVFCEYFYSGVDQQIFLSENEFAQLMKESFPNLKCTKMRKPEWREVRRLVGRPRRCSQAFLNEEREALEEKRFKSLLGPLVLTIKIFVRVKKIRQIYEGTCSSIDDDSIDLPSYLPRPPVLGQRIYARVHNPKDGIYAGSIDAVSAGEGSYRVIFEDSTIPPSVIK</sequence>
<dbReference type="GO" id="GO:0005654">
    <property type="term" value="C:nucleoplasm"/>
    <property type="evidence" value="ECO:0007669"/>
    <property type="project" value="TreeGrafter"/>
</dbReference>
<evidence type="ECO:0000256" key="1">
    <source>
        <dbReference type="ARBA" id="ARBA00004123"/>
    </source>
</evidence>
<dbReference type="InterPro" id="IPR033471">
    <property type="entry name" value="DIRP"/>
</dbReference>
<evidence type="ECO:0000313" key="5">
    <source>
        <dbReference type="WBParaSite" id="Minc3s00758g16968"/>
    </source>
</evidence>
<dbReference type="GO" id="GO:0006351">
    <property type="term" value="P:DNA-templated transcription"/>
    <property type="evidence" value="ECO:0007669"/>
    <property type="project" value="InterPro"/>
</dbReference>
<dbReference type="PANTHER" id="PTHR21689:SF2">
    <property type="entry name" value="PROTEIN LIN-9 HOMOLOG"/>
    <property type="match status" value="1"/>
</dbReference>
<dbReference type="WBParaSite" id="Minc3s00758g16968">
    <property type="protein sequence ID" value="Minc3s00758g16968"/>
    <property type="gene ID" value="Minc3s00758g16968"/>
</dbReference>
<name>A0A914LQF9_MELIC</name>
<keyword evidence="2" id="KW-0539">Nucleus</keyword>